<dbReference type="WBParaSite" id="L893_g3143.t1">
    <property type="protein sequence ID" value="L893_g3143.t1"/>
    <property type="gene ID" value="L893_g3143"/>
</dbReference>
<dbReference type="GO" id="GO:0008080">
    <property type="term" value="F:N-acetyltransferase activity"/>
    <property type="evidence" value="ECO:0007669"/>
    <property type="project" value="TreeGrafter"/>
</dbReference>
<dbReference type="SUPFAM" id="SSF55729">
    <property type="entry name" value="Acyl-CoA N-acyltransferases (Nat)"/>
    <property type="match status" value="1"/>
</dbReference>
<dbReference type="InterPro" id="IPR016181">
    <property type="entry name" value="Acyl_CoA_acyltransferase"/>
</dbReference>
<dbReference type="PANTHER" id="PTHR20905">
    <property type="entry name" value="N-ACETYLTRANSFERASE-RELATED"/>
    <property type="match status" value="1"/>
</dbReference>
<sequence>MTNDKKFEDIEFRIATMDDLEVAVDFSIDVFRLQEPLANTMGFTPSEAEPLFRWVVKRGISHNHTGLAFHKPSGRLIGFLTTTLWYREKEANQYEPFPELSLRCKQLGDILQELKGPFWELCPKDVNTVLRRDYSCVHKDFQRRGIGTQLDKLFADPEKLKAENIDGVISETSSVANQAVLSKRGYVVLKELIYEEYKDEHGQKILPDKLCDGSTKMVLNFKKC</sequence>
<dbReference type="Gene3D" id="3.40.630.30">
    <property type="match status" value="1"/>
</dbReference>
<evidence type="ECO:0000313" key="2">
    <source>
        <dbReference type="WBParaSite" id="L893_g3143.t1"/>
    </source>
</evidence>
<name>A0A1I7ZZU9_9BILA</name>
<protein>
    <submittedName>
        <fullName evidence="2">N-acetyltransferase domain-containing protein</fullName>
    </submittedName>
</protein>
<dbReference type="PANTHER" id="PTHR20905:SF30">
    <property type="entry name" value="N-ACETYLTRANSFERASE DOMAIN-CONTAINING PROTEIN"/>
    <property type="match status" value="1"/>
</dbReference>
<dbReference type="Proteomes" id="UP000095287">
    <property type="component" value="Unplaced"/>
</dbReference>
<reference evidence="2" key="1">
    <citation type="submission" date="2016-11" db="UniProtKB">
        <authorList>
            <consortium name="WormBaseParasite"/>
        </authorList>
    </citation>
    <scope>IDENTIFICATION</scope>
</reference>
<keyword evidence="1" id="KW-1185">Reference proteome</keyword>
<organism evidence="1 2">
    <name type="scientific">Steinernema glaseri</name>
    <dbReference type="NCBI Taxonomy" id="37863"/>
    <lineage>
        <taxon>Eukaryota</taxon>
        <taxon>Metazoa</taxon>
        <taxon>Ecdysozoa</taxon>
        <taxon>Nematoda</taxon>
        <taxon>Chromadorea</taxon>
        <taxon>Rhabditida</taxon>
        <taxon>Tylenchina</taxon>
        <taxon>Panagrolaimomorpha</taxon>
        <taxon>Strongyloidoidea</taxon>
        <taxon>Steinernematidae</taxon>
        <taxon>Steinernema</taxon>
    </lineage>
</organism>
<dbReference type="AlphaFoldDB" id="A0A1I7ZZU9"/>
<evidence type="ECO:0000313" key="1">
    <source>
        <dbReference type="Proteomes" id="UP000095287"/>
    </source>
</evidence>
<accession>A0A1I7ZZU9</accession>
<proteinExistence type="predicted"/>